<keyword evidence="2" id="KW-1185">Reference proteome</keyword>
<evidence type="ECO:0008006" key="3">
    <source>
        <dbReference type="Google" id="ProtNLM"/>
    </source>
</evidence>
<gene>
    <name evidence="1" type="ORF">Pla8534_46170</name>
</gene>
<sequence length="147" mass="15636">MSSALGIEQRCILECTFNEGVVDNGGRALLLVKLRKSVNTDAETAEVWIDTGFTGDLVLPASAIESLELELSGSVDATLADGSEVALSTFSCLIEWFGHVKSLEIIANDGECPLLGVGLLLGLELRIDYRNLQLELTPAKKEGVSVG</sequence>
<evidence type="ECO:0000313" key="1">
    <source>
        <dbReference type="EMBL" id="QDU96796.1"/>
    </source>
</evidence>
<dbReference type="AlphaFoldDB" id="A0A518DY72"/>
<name>A0A518DY72_9BACT</name>
<evidence type="ECO:0000313" key="2">
    <source>
        <dbReference type="Proteomes" id="UP000317648"/>
    </source>
</evidence>
<reference evidence="1 2" key="1">
    <citation type="submission" date="2019-02" db="EMBL/GenBank/DDBJ databases">
        <title>Deep-cultivation of Planctomycetes and their phenomic and genomic characterization uncovers novel biology.</title>
        <authorList>
            <person name="Wiegand S."/>
            <person name="Jogler M."/>
            <person name="Boedeker C."/>
            <person name="Pinto D."/>
            <person name="Vollmers J."/>
            <person name="Rivas-Marin E."/>
            <person name="Kohn T."/>
            <person name="Peeters S.H."/>
            <person name="Heuer A."/>
            <person name="Rast P."/>
            <person name="Oberbeckmann S."/>
            <person name="Bunk B."/>
            <person name="Jeske O."/>
            <person name="Meyerdierks A."/>
            <person name="Storesund J.E."/>
            <person name="Kallscheuer N."/>
            <person name="Luecker S."/>
            <person name="Lage O.M."/>
            <person name="Pohl T."/>
            <person name="Merkel B.J."/>
            <person name="Hornburger P."/>
            <person name="Mueller R.-W."/>
            <person name="Bruemmer F."/>
            <person name="Labrenz M."/>
            <person name="Spormann A.M."/>
            <person name="Op den Camp H."/>
            <person name="Overmann J."/>
            <person name="Amann R."/>
            <person name="Jetten M.S.M."/>
            <person name="Mascher T."/>
            <person name="Medema M.H."/>
            <person name="Devos D.P."/>
            <person name="Kaster A.-K."/>
            <person name="Ovreas L."/>
            <person name="Rohde M."/>
            <person name="Galperin M.Y."/>
            <person name="Jogler C."/>
        </authorList>
    </citation>
    <scope>NUCLEOTIDE SEQUENCE [LARGE SCALE GENOMIC DNA]</scope>
    <source>
        <strain evidence="1 2">Pla85_3_4</strain>
    </source>
</reference>
<proteinExistence type="predicted"/>
<accession>A0A518DY72</accession>
<dbReference type="Proteomes" id="UP000317648">
    <property type="component" value="Chromosome"/>
</dbReference>
<organism evidence="1 2">
    <name type="scientific">Lignipirellula cremea</name>
    <dbReference type="NCBI Taxonomy" id="2528010"/>
    <lineage>
        <taxon>Bacteria</taxon>
        <taxon>Pseudomonadati</taxon>
        <taxon>Planctomycetota</taxon>
        <taxon>Planctomycetia</taxon>
        <taxon>Pirellulales</taxon>
        <taxon>Pirellulaceae</taxon>
        <taxon>Lignipirellula</taxon>
    </lineage>
</organism>
<dbReference type="OrthoDB" id="281448at2"/>
<dbReference type="RefSeq" id="WP_145055424.1">
    <property type="nucleotide sequence ID" value="NZ_CP036433.1"/>
</dbReference>
<protein>
    <recommendedName>
        <fullName evidence="3">Aspartyl protease</fullName>
    </recommendedName>
</protein>
<dbReference type="EMBL" id="CP036433">
    <property type="protein sequence ID" value="QDU96796.1"/>
    <property type="molecule type" value="Genomic_DNA"/>
</dbReference>
<dbReference type="KEGG" id="lcre:Pla8534_46170"/>